<evidence type="ECO:0000313" key="2">
    <source>
        <dbReference type="EMBL" id="SEC05764.1"/>
    </source>
</evidence>
<evidence type="ECO:0000313" key="3">
    <source>
        <dbReference type="Proteomes" id="UP000183038"/>
    </source>
</evidence>
<accession>A0A1H4PEZ6</accession>
<dbReference type="InterPro" id="IPR026341">
    <property type="entry name" value="T9SS_type_B"/>
</dbReference>
<gene>
    <name evidence="2" type="ORF">SAMN05192540_2241</name>
</gene>
<dbReference type="RefSeq" id="WP_074672711.1">
    <property type="nucleotide sequence ID" value="NZ_FNTB01000001.1"/>
</dbReference>
<protein>
    <submittedName>
        <fullName evidence="2">Gliding motility-associated C-terminal domain-containing protein</fullName>
    </submittedName>
</protein>
<dbReference type="Pfam" id="PF19081">
    <property type="entry name" value="Ig_7"/>
    <property type="match status" value="1"/>
</dbReference>
<reference evidence="2 3" key="1">
    <citation type="submission" date="2016-10" db="EMBL/GenBank/DDBJ databases">
        <authorList>
            <person name="de Groot N.N."/>
        </authorList>
    </citation>
    <scope>NUCLEOTIDE SEQUENCE [LARGE SCALE GENOMIC DNA]</scope>
    <source>
        <strain evidence="2 3">MAR_2009_71</strain>
    </source>
</reference>
<dbReference type="InterPro" id="IPR013783">
    <property type="entry name" value="Ig-like_fold"/>
</dbReference>
<dbReference type="NCBIfam" id="TIGR04131">
    <property type="entry name" value="Bac_Flav_CTERM"/>
    <property type="match status" value="1"/>
</dbReference>
<dbReference type="OrthoDB" id="1236981at2"/>
<dbReference type="InterPro" id="IPR044023">
    <property type="entry name" value="Ig_7"/>
</dbReference>
<dbReference type="EMBL" id="FNTB01000001">
    <property type="protein sequence ID" value="SEC05764.1"/>
    <property type="molecule type" value="Genomic_DNA"/>
</dbReference>
<dbReference type="AlphaFoldDB" id="A0A1H4PEZ6"/>
<dbReference type="Gene3D" id="2.60.40.10">
    <property type="entry name" value="Immunoglobulins"/>
    <property type="match status" value="1"/>
</dbReference>
<organism evidence="2 3">
    <name type="scientific">Maribacter dokdonensis</name>
    <dbReference type="NCBI Taxonomy" id="320912"/>
    <lineage>
        <taxon>Bacteria</taxon>
        <taxon>Pseudomonadati</taxon>
        <taxon>Bacteroidota</taxon>
        <taxon>Flavobacteriia</taxon>
        <taxon>Flavobacteriales</taxon>
        <taxon>Flavobacteriaceae</taxon>
        <taxon>Maribacter</taxon>
    </lineage>
</organism>
<dbReference type="Pfam" id="PF13585">
    <property type="entry name" value="CHU_C"/>
    <property type="match status" value="1"/>
</dbReference>
<name>A0A1H4PEZ6_9FLAO</name>
<evidence type="ECO:0000259" key="1">
    <source>
        <dbReference type="Pfam" id="PF19081"/>
    </source>
</evidence>
<sequence length="1006" mass="107846">MKSKYVNALILALVLVVFLISIQSAFGQQQFATAITSESEVENSGFAIDADLLTSAVVNANSGLALGVGAYSGHIELQFPGQIPANQTSYVRFNTEDDLLPYLLGGNLGGLLADVAGLVLLGNQEFTIDVRNNNTSLYQEDSGITDAFVTNSMRVVSDKNGNYFMAISPNEEYNSIRVQNKVGSLIGLGTAKELNVYGAFTSDDTFDCLNANYTSFDGLGITLDLLSIAGTGVTNPEFAIDDDVNTYSELGFGIINVAATIRQTIYFDGSSDSTDVFYVTLGVDPSLLQLGVLNNIQLSADNGTNTDVYTGNLASILSVDLLGLLSNSGTVTIPVEIGESVDRISIDLSSLLGVNLNQSIRIYDVFSAPIMPEIAVNSQNVAICEGASASLMATTATPGTTELLWYDAETDGNLLAVLGSGETFETSALITSTTYYVSARRIGCLNESPRVPVTVTVSPIPTAADIEVNTNSIYCSSNDVVLVPTSDINGTYEWFFDSNATNQITHNMVDGDVTYTITDSGTLTINGLGEGDSPYDYFVRLQTNDAECINASGDLKTVNVTVVDSNFDVESTLDTVISVQDILNVNNTNTAISLEGSVSGDASEGDSVTIRINDLNFTGILDANLAFNIEVPGIDVLSDLDNAVELLISSGLCTVTEQLPIPIPELPTEDLLQVFCASDNPTILDLQLNLEDGVFFDALVGGTVLGADTPLVDGGVYFSGLLNLPVDVFARVAISVQIIDVEAPTAEDGVQTFCDSSSPTIGDLQVDQNEVVFYDSAVGGNILDPNATLVAGDYFVSRIENGCESENRLQITAFIIEESPVTLMGQTEEACVSTESYTYFTESNQSNYEWTVTGGVIMDGGTSIDDFVTVTWNSLQDTSIEVAYLSTDICTPNKILIVDIETMRCGEVLGAEFCLEVYNEFSPNGDGFNDFFEVECITDYANTTRVYNRNGNLVFETQNYQNDWNGIATVSGVLNRGDHLPAGTYYYVINIPELNRDLVGWLHLAR</sequence>
<feature type="domain" description="Ig-like" evidence="1">
    <location>
        <begin position="373"/>
        <end position="459"/>
    </location>
</feature>
<dbReference type="Proteomes" id="UP000183038">
    <property type="component" value="Unassembled WGS sequence"/>
</dbReference>
<proteinExistence type="predicted"/>